<keyword evidence="1" id="KW-0732">Signal</keyword>
<keyword evidence="3" id="KW-1185">Reference proteome</keyword>
<accession>A0A1M5FTS7</accession>
<dbReference type="EMBL" id="FQUE01000025">
    <property type="protein sequence ID" value="SHF94571.1"/>
    <property type="molecule type" value="Genomic_DNA"/>
</dbReference>
<evidence type="ECO:0000256" key="1">
    <source>
        <dbReference type="SAM" id="SignalP"/>
    </source>
</evidence>
<reference evidence="3" key="1">
    <citation type="submission" date="2016-11" db="EMBL/GenBank/DDBJ databases">
        <authorList>
            <person name="Varghese N."/>
            <person name="Submissions S."/>
        </authorList>
    </citation>
    <scope>NUCLEOTIDE SEQUENCE [LARGE SCALE GENOMIC DNA]</scope>
    <source>
        <strain evidence="3">DSM 29326</strain>
    </source>
</reference>
<name>A0A1M5FTS7_LOKAT</name>
<dbReference type="Proteomes" id="UP000183987">
    <property type="component" value="Unassembled WGS sequence"/>
</dbReference>
<dbReference type="InterPro" id="IPR010486">
    <property type="entry name" value="HNS-dep_expression_A/B"/>
</dbReference>
<feature type="chain" id="PRO_5009910237" evidence="1">
    <location>
        <begin position="23"/>
        <end position="124"/>
    </location>
</feature>
<protein>
    <submittedName>
        <fullName evidence="2">HdeA/HdeB family protein</fullName>
    </submittedName>
</protein>
<dbReference type="AlphaFoldDB" id="A0A1M5FTS7"/>
<evidence type="ECO:0000313" key="3">
    <source>
        <dbReference type="Proteomes" id="UP000183987"/>
    </source>
</evidence>
<dbReference type="Pfam" id="PF06411">
    <property type="entry name" value="HdeA"/>
    <property type="match status" value="1"/>
</dbReference>
<dbReference type="STRING" id="366533.SAMN05444339_1255"/>
<organism evidence="2 3">
    <name type="scientific">Loktanella atrilutea</name>
    <dbReference type="NCBI Taxonomy" id="366533"/>
    <lineage>
        <taxon>Bacteria</taxon>
        <taxon>Pseudomonadati</taxon>
        <taxon>Pseudomonadota</taxon>
        <taxon>Alphaproteobacteria</taxon>
        <taxon>Rhodobacterales</taxon>
        <taxon>Roseobacteraceae</taxon>
        <taxon>Loktanella</taxon>
    </lineage>
</organism>
<gene>
    <name evidence="2" type="ORF">SAMN05444339_1255</name>
</gene>
<evidence type="ECO:0000313" key="2">
    <source>
        <dbReference type="EMBL" id="SHF94571.1"/>
    </source>
</evidence>
<feature type="signal peptide" evidence="1">
    <location>
        <begin position="1"/>
        <end position="22"/>
    </location>
</feature>
<sequence>MIRNLFLSTTILVALSASPLFAAAHSEMDVSKMTCAELMAMDMDGMMAAATAIDTAMKDMPAGDAMAADGVMSADGAMAADGAMSADGAMVADGAMTEEAMMKMKEACVGKEDMMVMDVMHETM</sequence>
<proteinExistence type="predicted"/>
<dbReference type="RefSeq" id="WP_072858975.1">
    <property type="nucleotide sequence ID" value="NZ_FQUE01000025.1"/>
</dbReference>